<evidence type="ECO:0000313" key="1">
    <source>
        <dbReference type="EMBL" id="CEM45131.1"/>
    </source>
</evidence>
<accession>A0A0G4HLZ1</accession>
<sequence>MDVAHITPFPQRFNRKPTTEDIEQIVGLNADRESICVYFDSLFFGKEAELVAARPMQWDDVRGYGVSLSRGTTYGSPQSQSTETDEFSVRNVLICQILLSDQPPIPVIQLEPDGAGIFQWSAFPQSFFKIPCESVGVWSETFCLWETGLYGVLEADGQQLCTIPFEPICEPHGDWACRLPLSSPPVLPKFQFFLFDVEHAEAEALRKAPCFVRPQFLLPSFRAASLPHSHFVPPTGDVTGKC</sequence>
<reference evidence="1" key="1">
    <citation type="submission" date="2014-11" db="EMBL/GenBank/DDBJ databases">
        <authorList>
            <person name="Otto D Thomas"/>
            <person name="Naeem Raeece"/>
        </authorList>
    </citation>
    <scope>NUCLEOTIDE SEQUENCE</scope>
</reference>
<proteinExistence type="predicted"/>
<dbReference type="AlphaFoldDB" id="A0A0G4HLZ1"/>
<protein>
    <submittedName>
        <fullName evidence="1">Uncharacterized protein</fullName>
    </submittedName>
</protein>
<gene>
    <name evidence="1" type="ORF">Cvel_28928</name>
</gene>
<organism evidence="1">
    <name type="scientific">Chromera velia CCMP2878</name>
    <dbReference type="NCBI Taxonomy" id="1169474"/>
    <lineage>
        <taxon>Eukaryota</taxon>
        <taxon>Sar</taxon>
        <taxon>Alveolata</taxon>
        <taxon>Colpodellida</taxon>
        <taxon>Chromeraceae</taxon>
        <taxon>Chromera</taxon>
    </lineage>
</organism>
<dbReference type="EMBL" id="CDMZ01003109">
    <property type="protein sequence ID" value="CEM45131.1"/>
    <property type="molecule type" value="Genomic_DNA"/>
</dbReference>
<dbReference type="VEuPathDB" id="CryptoDB:Cvel_28928"/>
<name>A0A0G4HLZ1_9ALVE</name>